<comment type="caution">
    <text evidence="5">The sequence shown here is derived from an EMBL/GenBank/DDBJ whole genome shotgun (WGS) entry which is preliminary data.</text>
</comment>
<organism evidence="5 6">
    <name type="scientific">Mycetocola tolaasinivorans</name>
    <dbReference type="NCBI Taxonomy" id="76635"/>
    <lineage>
        <taxon>Bacteria</taxon>
        <taxon>Bacillati</taxon>
        <taxon>Actinomycetota</taxon>
        <taxon>Actinomycetes</taxon>
        <taxon>Micrococcales</taxon>
        <taxon>Microbacteriaceae</taxon>
        <taxon>Mycetocola</taxon>
    </lineage>
</organism>
<dbReference type="SMART" id="SM00060">
    <property type="entry name" value="FN3"/>
    <property type="match status" value="2"/>
</dbReference>
<reference evidence="5 6" key="1">
    <citation type="submission" date="2018-10" db="EMBL/GenBank/DDBJ databases">
        <authorList>
            <person name="Li J."/>
        </authorList>
    </citation>
    <scope>NUCLEOTIDE SEQUENCE [LARGE SCALE GENOMIC DNA]</scope>
    <source>
        <strain evidence="5 6">IF 016277</strain>
    </source>
</reference>
<accession>A0A3L7A919</accession>
<dbReference type="InterPro" id="IPR013783">
    <property type="entry name" value="Ig-like_fold"/>
</dbReference>
<dbReference type="EMBL" id="RCUX01000005">
    <property type="protein sequence ID" value="RLP76081.1"/>
    <property type="molecule type" value="Genomic_DNA"/>
</dbReference>
<keyword evidence="2" id="KW-0119">Carbohydrate metabolism</keyword>
<sequence>MRAGKRQSEAGTRRRSVVLSVLSTLTVAGLVIGIAVFGQGFDRLAPRLESGSVWVANGARALVGQANTEIGRLNSALATTPGDTRILQGPTRVTLHNGAENTLTVLDPALATVRETVPLPAGNPRVVEAGESLLIHVPESGDVWRTSIEELSGFRADSAPEMNIGVDAVLSADADGNYAGYSPKSGQLVTGSLSGGSAPQTRSIPFSEPPTDPLISLIGGRAVILSPGGAEGTADAASTGELWAGEHLIPLRGLGSDARTARILAPSVDAPRLLIATEDGVLAVSPGAQSAVPVYAGPEVSGQPAIPVRVEGCDYLVWSGGQALRACGDNALAAFTLTGTSAANVPLIAVNAGSVVANDPLTGATWELRREGKSINNWVDFTDDQVSDASRENERDVPPETETLQKPPIAEDDSFGVRAGRGNVLPVLLNDSDPNGDPLLISAVTEIDREVGRLSIIENAQKIQFTPGPEMPTELRFGYTIDDGFGNSDSATVTLTLRAPGENSPPVQVRQTRTSVAEAGTARLSILDDWIDPDSDPMYLAHASTGEPDTVTHSPDGVARFSEGGGIGETRTIAVSVSDGVSLGTGAASVSVGAPGTVPLIAESFTAVGYAQQDISVSVLDSVRGGTGRVSLTGVSSEGNEGTVRITPDYASGTFTLAASRPGNFRAEYSVTDGNLNAAGIVRFAIMPSPEGESTPVTVPVTSFLYLQNTTLVDVLAPASDPAGGVLTLSAVEAPPEGSGITIEVLEHRMLRVTLKSGLGGAPVPIGFTVSNGTTSAEGVLTLVEVPEPDRLQPPVAQPDAAEVRVGTVVEIPVLDNDVQPNGKPLTLSDTLSEGLAAGEGTLFVDGDRLRYLAPQTPGTYVARYRVSSTDGQWAEAPVTLTVREVDAAHNRPPVPRTVTARAVAGKTVTIPIPLDGIDPDGDAVTLSGVSTNPALGAVSGVGRDTIEYTAGAFSGGTDTLEYGVVDALGAAGTGTIRIGVLPAGADAGNPIAMDDLVATRPGTSLSVPILDNDSDPERGELSLVSIEPGPGVSAEIRGNQVALEAPRMPGSYGILYTVTNARGGQSSAWLYVQVAEDAPLARPRARDIVLSAQDTIGRERVLVDPLKLVTFTEGTTRDLTLGIEPGFPDAVVTEAGRIEVAVEKQARIIPFRVSRNDSPELFSLAFIWVPGNSETRPELRRDAQPLRVASGETLRIRLQDHVVVARGRTPTLSDPDGVSANNSNGQRLASGDNTLVFVSAPGYFGPASITFTVTDGTDRLGSSATLTLPIEVTPLEAQPAILTASALGLEAGSERVLDLQALTDIADSTQRSRLAYTAVSADRAVVDAEVSGSELTLRVPEGVRSGAQTTVQLSVRSGRLEGVPAVLTVQIVSSTRPLVSPIPDSLVVRRGGSASVFVLDNDEATNPFPGTPLRVVSVGEGVVLPPGIRLSTSGDKRRVSVSVSVDRTARTGDLTVPYRVVDSTDDPQRIATGYISVRIQDVPDAPGRPQPVSTDVGSASAVLAIPHAYPNHSEITAYRVVSADGSVQAECGNPGSCVVRGLQFGVDYRFRAQAVNALGAGNLGELGGVVVVDGTPNAPSGVKLVAAAEEHRPRLVASWTAGSGGSPGSTIESYEVRISGPGVEYSRVVGARVSTVDIVDGVRAAANYTVSVTARNRTKTGPPARAEAVAVGPPLLGEVTAELSADTPDSPATISWTGADGQGSSRMRVKVWRHDVDLVVCEREVSAGSGGCVDNTGIVGASYAVEISNGLFTTRVDSNRIQPSTPSILGAWVSGVVADSGDMHIDISGVYTDSPLGAFDITYVLRTDAGETERRELSGLIRPTPEMFGSRVEVGLRACRGEGFETCGAEYVAGPTITPLRTRVEVLSCPAPGSIPQLRAPENGSITSVLEVRYYASSAAGVQPLGPWQPADTPVPEVPEDADAVRVSARATIRGQTFTPSLPPEASCATGEGFGATRITDTWPASIRQIISTRERAQP</sequence>
<protein>
    <submittedName>
        <fullName evidence="5">Fibronectin type III domain-containing protein</fullName>
    </submittedName>
</protein>
<dbReference type="GO" id="GO:0016798">
    <property type="term" value="F:hydrolase activity, acting on glycosyl bonds"/>
    <property type="evidence" value="ECO:0007669"/>
    <property type="project" value="UniProtKB-KW"/>
</dbReference>
<evidence type="ECO:0000313" key="6">
    <source>
        <dbReference type="Proteomes" id="UP000272503"/>
    </source>
</evidence>
<dbReference type="InterPro" id="IPR003961">
    <property type="entry name" value="FN3_dom"/>
</dbReference>
<dbReference type="OrthoDB" id="5241356at2"/>
<evidence type="ECO:0000256" key="1">
    <source>
        <dbReference type="ARBA" id="ARBA00023295"/>
    </source>
</evidence>
<dbReference type="GO" id="GO:0000272">
    <property type="term" value="P:polysaccharide catabolic process"/>
    <property type="evidence" value="ECO:0007669"/>
    <property type="project" value="UniProtKB-KW"/>
</dbReference>
<dbReference type="RefSeq" id="WP_121648366.1">
    <property type="nucleotide sequence ID" value="NZ_RCUX01000005.1"/>
</dbReference>
<name>A0A3L7A919_9MICO</name>
<dbReference type="CDD" id="cd00063">
    <property type="entry name" value="FN3"/>
    <property type="match status" value="2"/>
</dbReference>
<dbReference type="Gene3D" id="2.60.40.10">
    <property type="entry name" value="Immunoglobulins"/>
    <property type="match status" value="2"/>
</dbReference>
<feature type="domain" description="Fibronectin type-III" evidence="4">
    <location>
        <begin position="1579"/>
        <end position="1675"/>
    </location>
</feature>
<proteinExistence type="predicted"/>
<feature type="region of interest" description="Disordered" evidence="3">
    <location>
        <begin position="190"/>
        <end position="209"/>
    </location>
</feature>
<dbReference type="PROSITE" id="PS50853">
    <property type="entry name" value="FN3"/>
    <property type="match status" value="2"/>
</dbReference>
<evidence type="ECO:0000259" key="4">
    <source>
        <dbReference type="PROSITE" id="PS50853"/>
    </source>
</evidence>
<keyword evidence="1" id="KW-0378">Hydrolase</keyword>
<evidence type="ECO:0000313" key="5">
    <source>
        <dbReference type="EMBL" id="RLP76081.1"/>
    </source>
</evidence>
<dbReference type="Pfam" id="PF17963">
    <property type="entry name" value="Big_9"/>
    <property type="match status" value="4"/>
</dbReference>
<keyword evidence="1" id="KW-0326">Glycosidase</keyword>
<dbReference type="SUPFAM" id="SSF49265">
    <property type="entry name" value="Fibronectin type III"/>
    <property type="match status" value="1"/>
</dbReference>
<gene>
    <name evidence="5" type="ORF">D9V32_07960</name>
</gene>
<feature type="compositionally biased region" description="Polar residues" evidence="3">
    <location>
        <begin position="190"/>
        <end position="204"/>
    </location>
</feature>
<dbReference type="Proteomes" id="UP000272503">
    <property type="component" value="Unassembled WGS sequence"/>
</dbReference>
<feature type="domain" description="Fibronectin type-III" evidence="4">
    <location>
        <begin position="1486"/>
        <end position="1575"/>
    </location>
</feature>
<dbReference type="InterPro" id="IPR036116">
    <property type="entry name" value="FN3_sf"/>
</dbReference>
<keyword evidence="2" id="KW-0624">Polysaccharide degradation</keyword>
<feature type="region of interest" description="Disordered" evidence="3">
    <location>
        <begin position="386"/>
        <end position="416"/>
    </location>
</feature>
<keyword evidence="6" id="KW-1185">Reference proteome</keyword>
<feature type="compositionally biased region" description="Basic and acidic residues" evidence="3">
    <location>
        <begin position="389"/>
        <end position="398"/>
    </location>
</feature>
<evidence type="ECO:0000256" key="3">
    <source>
        <dbReference type="SAM" id="MobiDB-lite"/>
    </source>
</evidence>
<evidence type="ECO:0000256" key="2">
    <source>
        <dbReference type="ARBA" id="ARBA00023326"/>
    </source>
</evidence>